<evidence type="ECO:0000313" key="4">
    <source>
        <dbReference type="Proteomes" id="UP000045840"/>
    </source>
</evidence>
<evidence type="ECO:0000313" key="3">
    <source>
        <dbReference type="Proteomes" id="UP000044625"/>
    </source>
</evidence>
<evidence type="ECO:0000313" key="2">
    <source>
        <dbReference type="EMBL" id="CRY67320.1"/>
    </source>
</evidence>
<sequence length="47" mass="5397">MYRSFITAEPVAKTYRLDLNDLFCPPFMAVVARFASRLLRVAPCFAQ</sequence>
<dbReference type="EMBL" id="CQAZ01000065">
    <property type="protein sequence ID" value="CNI55524.1"/>
    <property type="molecule type" value="Genomic_DNA"/>
</dbReference>
<gene>
    <name evidence="1" type="ORF">ERS008529_04350</name>
    <name evidence="2" type="ORF">ERS137968_02393</name>
</gene>
<reference evidence="4" key="3">
    <citation type="submission" date="2015-03" db="EMBL/GenBank/DDBJ databases">
        <authorList>
            <consortium name="Pathogen Informatics"/>
        </authorList>
    </citation>
    <scope>NUCLEOTIDE SEQUENCE [LARGE SCALE GENOMIC DNA]</scope>
    <source>
        <strain evidence="4">A125KOH2</strain>
    </source>
</reference>
<dbReference type="EMBL" id="CWJL01000011">
    <property type="protein sequence ID" value="CRY67320.1"/>
    <property type="molecule type" value="Genomic_DNA"/>
</dbReference>
<evidence type="ECO:0000313" key="1">
    <source>
        <dbReference type="EMBL" id="CNI55524.1"/>
    </source>
</evidence>
<reference evidence="2 3" key="2">
    <citation type="submission" date="2015-03" db="EMBL/GenBank/DDBJ databases">
        <authorList>
            <consortium name="Pathogen Informatics"/>
            <person name="Murphy D."/>
        </authorList>
    </citation>
    <scope>NUCLEOTIDE SEQUENCE [LARGE SCALE GENOMIC DNA]</scope>
    <source>
        <strain evidence="2">Type strain: CIP110230</strain>
        <strain evidence="3">type strain: CIP110230</strain>
    </source>
</reference>
<dbReference type="Proteomes" id="UP000044625">
    <property type="component" value="Unassembled WGS sequence"/>
</dbReference>
<dbReference type="Proteomes" id="UP000045840">
    <property type="component" value="Unassembled WGS sequence"/>
</dbReference>
<dbReference type="AlphaFoldDB" id="A0A0T9RCI8"/>
<reference evidence="1" key="1">
    <citation type="submission" date="2015-03" db="EMBL/GenBank/DDBJ databases">
        <authorList>
            <person name="Murphy D."/>
        </authorList>
    </citation>
    <scope>NUCLEOTIDE SEQUENCE [LARGE SCALE GENOMIC DNA]</scope>
    <source>
        <strain evidence="1">A125KOH2</strain>
    </source>
</reference>
<proteinExistence type="predicted"/>
<organism evidence="1 4">
    <name type="scientific">Yersinia pekkanenii</name>
    <dbReference type="NCBI Taxonomy" id="1288385"/>
    <lineage>
        <taxon>Bacteria</taxon>
        <taxon>Pseudomonadati</taxon>
        <taxon>Pseudomonadota</taxon>
        <taxon>Gammaproteobacteria</taxon>
        <taxon>Enterobacterales</taxon>
        <taxon>Yersiniaceae</taxon>
        <taxon>Yersinia</taxon>
    </lineage>
</organism>
<protein>
    <submittedName>
        <fullName evidence="1">Uncharacterized protein</fullName>
    </submittedName>
</protein>
<name>A0A0T9RCI8_9GAMM</name>
<keyword evidence="3" id="KW-1185">Reference proteome</keyword>
<accession>A0A0T9RCI8</accession>